<keyword evidence="1 4" id="KW-0479">Metal-binding</keyword>
<dbReference type="SUPFAM" id="SSF51197">
    <property type="entry name" value="Clavaminate synthase-like"/>
    <property type="match status" value="1"/>
</dbReference>
<organism evidence="6 7">
    <name type="scientific">Quillaja saponaria</name>
    <name type="common">Soap bark tree</name>
    <dbReference type="NCBI Taxonomy" id="32244"/>
    <lineage>
        <taxon>Eukaryota</taxon>
        <taxon>Viridiplantae</taxon>
        <taxon>Streptophyta</taxon>
        <taxon>Embryophyta</taxon>
        <taxon>Tracheophyta</taxon>
        <taxon>Spermatophyta</taxon>
        <taxon>Magnoliopsida</taxon>
        <taxon>eudicotyledons</taxon>
        <taxon>Gunneridae</taxon>
        <taxon>Pentapetalae</taxon>
        <taxon>rosids</taxon>
        <taxon>fabids</taxon>
        <taxon>Fabales</taxon>
        <taxon>Quillajaceae</taxon>
        <taxon>Quillaja</taxon>
    </lineage>
</organism>
<proteinExistence type="inferred from homology"/>
<dbReference type="EMBL" id="JARAOO010000007">
    <property type="protein sequence ID" value="KAJ7961915.1"/>
    <property type="molecule type" value="Genomic_DNA"/>
</dbReference>
<keyword evidence="3 4" id="KW-0408">Iron</keyword>
<dbReference type="GO" id="GO:0031418">
    <property type="term" value="F:L-ascorbic acid binding"/>
    <property type="evidence" value="ECO:0007669"/>
    <property type="project" value="UniProtKB-KW"/>
</dbReference>
<dbReference type="Pfam" id="PF03171">
    <property type="entry name" value="2OG-FeII_Oxy"/>
    <property type="match status" value="1"/>
</dbReference>
<protein>
    <submittedName>
        <fullName evidence="6">2-oxoglutarate (2OG) and Fe(II)-dependent oxygenase superfamily protein</fullName>
    </submittedName>
</protein>
<keyword evidence="2" id="KW-0847">Vitamin C</keyword>
<dbReference type="PROSITE" id="PS51471">
    <property type="entry name" value="FE2OG_OXY"/>
    <property type="match status" value="1"/>
</dbReference>
<sequence length="271" mass="30881">MEDALDAAKEFFSLPTEEKVLLASDNVHKPVRYGTSLNHDWIHLWPSNPPSYREKMRKYVKQVHILHKQLMEMVLESMGINPSDLQEEIEEGSQVLAVNCYPACPEPELALGMPPHSDYGSLTILLQSCQGLQLKDHNENWIPVPVVEGGLVVQLGDQMEVLSNGRYKSVIHRATVNAEKERFSLASLHSFALDRNVRPAPELVDKEHPYSYKGFSFSDFLDFISSNDIVKGRFIDTLKRKPSKKMQVHASEDMHMHSVHAYAQRRMMNAT</sequence>
<dbReference type="InterPro" id="IPR044861">
    <property type="entry name" value="IPNS-like_FE2OG_OXY"/>
</dbReference>
<dbReference type="AlphaFoldDB" id="A0AAD7LRX3"/>
<dbReference type="Gene3D" id="2.60.120.330">
    <property type="entry name" value="B-lactam Antibiotic, Isopenicillin N Synthase, Chain"/>
    <property type="match status" value="1"/>
</dbReference>
<dbReference type="GO" id="GO:0046872">
    <property type="term" value="F:metal ion binding"/>
    <property type="evidence" value="ECO:0007669"/>
    <property type="project" value="UniProtKB-KW"/>
</dbReference>
<gene>
    <name evidence="6" type="ORF">O6P43_017209</name>
</gene>
<evidence type="ECO:0000256" key="2">
    <source>
        <dbReference type="ARBA" id="ARBA00022896"/>
    </source>
</evidence>
<name>A0AAD7LRX3_QUISA</name>
<evidence type="ECO:0000313" key="7">
    <source>
        <dbReference type="Proteomes" id="UP001163823"/>
    </source>
</evidence>
<feature type="domain" description="Fe2OG dioxygenase" evidence="5">
    <location>
        <begin position="91"/>
        <end position="191"/>
    </location>
</feature>
<evidence type="ECO:0000259" key="5">
    <source>
        <dbReference type="PROSITE" id="PS51471"/>
    </source>
</evidence>
<dbReference type="GO" id="GO:0016491">
    <property type="term" value="F:oxidoreductase activity"/>
    <property type="evidence" value="ECO:0007669"/>
    <property type="project" value="UniProtKB-KW"/>
</dbReference>
<accession>A0AAD7LRX3</accession>
<evidence type="ECO:0000256" key="3">
    <source>
        <dbReference type="ARBA" id="ARBA00023004"/>
    </source>
</evidence>
<evidence type="ECO:0000313" key="6">
    <source>
        <dbReference type="EMBL" id="KAJ7961915.1"/>
    </source>
</evidence>
<dbReference type="InterPro" id="IPR027443">
    <property type="entry name" value="IPNS-like_sf"/>
</dbReference>
<evidence type="ECO:0000256" key="4">
    <source>
        <dbReference type="RuleBase" id="RU003682"/>
    </source>
</evidence>
<dbReference type="PANTHER" id="PTHR47991">
    <property type="entry name" value="OXOGLUTARATE/IRON-DEPENDENT DIOXYGENASE"/>
    <property type="match status" value="1"/>
</dbReference>
<keyword evidence="4" id="KW-0560">Oxidoreductase</keyword>
<dbReference type="KEGG" id="qsa:O6P43_017209"/>
<keyword evidence="7" id="KW-1185">Reference proteome</keyword>
<comment type="similarity">
    <text evidence="4">Belongs to the iron/ascorbate-dependent oxidoreductase family.</text>
</comment>
<dbReference type="InterPro" id="IPR050295">
    <property type="entry name" value="Plant_2OG-oxidoreductases"/>
</dbReference>
<reference evidence="6" key="1">
    <citation type="journal article" date="2023" name="Science">
        <title>Elucidation of the pathway for biosynthesis of saponin adjuvants from the soapbark tree.</title>
        <authorList>
            <person name="Reed J."/>
            <person name="Orme A."/>
            <person name="El-Demerdash A."/>
            <person name="Owen C."/>
            <person name="Martin L.B.B."/>
            <person name="Misra R.C."/>
            <person name="Kikuchi S."/>
            <person name="Rejzek M."/>
            <person name="Martin A.C."/>
            <person name="Harkess A."/>
            <person name="Leebens-Mack J."/>
            <person name="Louveau T."/>
            <person name="Stephenson M.J."/>
            <person name="Osbourn A."/>
        </authorList>
    </citation>
    <scope>NUCLEOTIDE SEQUENCE</scope>
    <source>
        <strain evidence="6">S10</strain>
    </source>
</reference>
<dbReference type="Proteomes" id="UP001163823">
    <property type="component" value="Chromosome 7"/>
</dbReference>
<evidence type="ECO:0000256" key="1">
    <source>
        <dbReference type="ARBA" id="ARBA00022723"/>
    </source>
</evidence>
<dbReference type="InterPro" id="IPR005123">
    <property type="entry name" value="Oxoglu/Fe-dep_dioxygenase_dom"/>
</dbReference>
<comment type="caution">
    <text evidence="6">The sequence shown here is derived from an EMBL/GenBank/DDBJ whole genome shotgun (WGS) entry which is preliminary data.</text>
</comment>